<dbReference type="AlphaFoldDB" id="A0A9X2H003"/>
<dbReference type="OrthoDB" id="5009715at2"/>
<dbReference type="EMBL" id="JAMZDY010000001">
    <property type="protein sequence ID" value="MCP2371782.1"/>
    <property type="molecule type" value="Genomic_DNA"/>
</dbReference>
<name>A0A9X2H003_9MICO</name>
<proteinExistence type="predicted"/>
<sequence length="89" mass="9814">MTALIERDRQLEAWTCEDGQARLILEHALPCPVALTTQRIAGLHYYALEIESGEDTVMLTLGTSLSSGMAVASRKTHLRFAQFLVDPLA</sequence>
<evidence type="ECO:0000313" key="2">
    <source>
        <dbReference type="Proteomes" id="UP001139722"/>
    </source>
</evidence>
<accession>A0A9X2H003</accession>
<evidence type="ECO:0000313" key="1">
    <source>
        <dbReference type="EMBL" id="MCP2371782.1"/>
    </source>
</evidence>
<protein>
    <submittedName>
        <fullName evidence="1">Uncharacterized protein</fullName>
    </submittedName>
</protein>
<dbReference type="Proteomes" id="UP001139722">
    <property type="component" value="Unassembled WGS sequence"/>
</dbReference>
<comment type="caution">
    <text evidence="1">The sequence shown here is derived from an EMBL/GenBank/DDBJ whole genome shotgun (WGS) entry which is preliminary data.</text>
</comment>
<reference evidence="1" key="1">
    <citation type="submission" date="2022-06" db="EMBL/GenBank/DDBJ databases">
        <title>Sequencing the genomes of 1000 actinobacteria strains.</title>
        <authorList>
            <person name="Klenk H.-P."/>
        </authorList>
    </citation>
    <scope>NUCLEOTIDE SEQUENCE</scope>
    <source>
        <strain evidence="1">DSM 22016</strain>
    </source>
</reference>
<dbReference type="RefSeq" id="WP_156998045.1">
    <property type="nucleotide sequence ID" value="NZ_BAAANU010000003.1"/>
</dbReference>
<keyword evidence="2" id="KW-1185">Reference proteome</keyword>
<gene>
    <name evidence="1" type="ORF">BJ978_002458</name>
</gene>
<organism evidence="1 2">
    <name type="scientific">Agromyces terreus</name>
    <dbReference type="NCBI Taxonomy" id="424795"/>
    <lineage>
        <taxon>Bacteria</taxon>
        <taxon>Bacillati</taxon>
        <taxon>Actinomycetota</taxon>
        <taxon>Actinomycetes</taxon>
        <taxon>Micrococcales</taxon>
        <taxon>Microbacteriaceae</taxon>
        <taxon>Agromyces</taxon>
    </lineage>
</organism>